<dbReference type="InterPro" id="IPR013525">
    <property type="entry name" value="ABC2_TM"/>
</dbReference>
<feature type="transmembrane region" description="Helical" evidence="5">
    <location>
        <begin position="277"/>
        <end position="298"/>
    </location>
</feature>
<dbReference type="PANTHER" id="PTHR43471">
    <property type="entry name" value="ABC TRANSPORTER PERMEASE"/>
    <property type="match status" value="1"/>
</dbReference>
<accession>A0A955I2K5</accession>
<comment type="subcellular location">
    <subcellularLocation>
        <location evidence="1">Membrane</location>
        <topology evidence="1">Multi-pass membrane protein</topology>
    </subcellularLocation>
</comment>
<gene>
    <name evidence="7" type="ORF">KC685_02325</name>
</gene>
<keyword evidence="2 5" id="KW-0812">Transmembrane</keyword>
<feature type="transmembrane region" description="Helical" evidence="5">
    <location>
        <begin position="362"/>
        <end position="380"/>
    </location>
</feature>
<dbReference type="AlphaFoldDB" id="A0A955I2K5"/>
<dbReference type="EMBL" id="JAGQLN010000006">
    <property type="protein sequence ID" value="MCA9376734.1"/>
    <property type="molecule type" value="Genomic_DNA"/>
</dbReference>
<evidence type="ECO:0000256" key="2">
    <source>
        <dbReference type="ARBA" id="ARBA00022692"/>
    </source>
</evidence>
<evidence type="ECO:0000313" key="8">
    <source>
        <dbReference type="Proteomes" id="UP000741282"/>
    </source>
</evidence>
<sequence>MNKLLLVAKREYITVVRKKSFWLSTLLLPILIVIVSLLNTFSAETAQQKFEEIQKFDKDNVLLVLDETGLIDTEAVQGEGVEFVSTIEEGKEIVLDGGASVFFYYPQSLLEGKGKIEIYRINLNVIENNQYNSTAVALLRSSVLSTLDQTQYLILETPPGVELNVYENGEKVEEKVEDYIVPIGAFVIYFLMITSGTSYLLASVAEEKESRMMEIILTSIRSDDLIKGKLLGLIGIVVTQITLLITLGVMGLKISDASLPIDVSQISIDPVQAIPSFLYAFLGFVILANIMVGVGAAMPTLKESQSFSSVFIMLAILPLYMIGFLIADPDGTLALILSYVPISSPLILLFRNGIGVLSSFEIVASIVALILQLIISYFIALKLFELGALEFGQRISFDTLKEWYKSRGS</sequence>
<keyword evidence="4 5" id="KW-0472">Membrane</keyword>
<organism evidence="7 8">
    <name type="scientific">Candidatus Dojkabacteria bacterium</name>
    <dbReference type="NCBI Taxonomy" id="2099670"/>
    <lineage>
        <taxon>Bacteria</taxon>
        <taxon>Candidatus Dojkabacteria</taxon>
    </lineage>
</organism>
<reference evidence="7" key="2">
    <citation type="journal article" date="2021" name="Microbiome">
        <title>Successional dynamics and alternative stable states in a saline activated sludge microbial community over 9 years.</title>
        <authorList>
            <person name="Wang Y."/>
            <person name="Ye J."/>
            <person name="Ju F."/>
            <person name="Liu L."/>
            <person name="Boyd J.A."/>
            <person name="Deng Y."/>
            <person name="Parks D.H."/>
            <person name="Jiang X."/>
            <person name="Yin X."/>
            <person name="Woodcroft B.J."/>
            <person name="Tyson G.W."/>
            <person name="Hugenholtz P."/>
            <person name="Polz M.F."/>
            <person name="Zhang T."/>
        </authorList>
    </citation>
    <scope>NUCLEOTIDE SEQUENCE</scope>
    <source>
        <strain evidence="7">HKST-UBA17</strain>
    </source>
</reference>
<protein>
    <submittedName>
        <fullName evidence="7">ABC transporter permease</fullName>
    </submittedName>
</protein>
<dbReference type="Pfam" id="PF12698">
    <property type="entry name" value="ABC2_membrane_3"/>
    <property type="match status" value="1"/>
</dbReference>
<evidence type="ECO:0000259" key="6">
    <source>
        <dbReference type="Pfam" id="PF12698"/>
    </source>
</evidence>
<feature type="transmembrane region" description="Helical" evidence="5">
    <location>
        <begin position="21"/>
        <end position="41"/>
    </location>
</feature>
<feature type="transmembrane region" description="Helical" evidence="5">
    <location>
        <begin position="333"/>
        <end position="350"/>
    </location>
</feature>
<feature type="domain" description="ABC-2 type transporter transmembrane" evidence="6">
    <location>
        <begin position="19"/>
        <end position="381"/>
    </location>
</feature>
<evidence type="ECO:0000256" key="3">
    <source>
        <dbReference type="ARBA" id="ARBA00022989"/>
    </source>
</evidence>
<evidence type="ECO:0000256" key="1">
    <source>
        <dbReference type="ARBA" id="ARBA00004141"/>
    </source>
</evidence>
<name>A0A955I2K5_9BACT</name>
<feature type="transmembrane region" description="Helical" evidence="5">
    <location>
        <begin position="230"/>
        <end position="252"/>
    </location>
</feature>
<evidence type="ECO:0000313" key="7">
    <source>
        <dbReference type="EMBL" id="MCA9376734.1"/>
    </source>
</evidence>
<keyword evidence="3 5" id="KW-1133">Transmembrane helix</keyword>
<dbReference type="Proteomes" id="UP000741282">
    <property type="component" value="Unassembled WGS sequence"/>
</dbReference>
<reference evidence="7" key="1">
    <citation type="submission" date="2020-04" db="EMBL/GenBank/DDBJ databases">
        <authorList>
            <person name="Zhang T."/>
        </authorList>
    </citation>
    <scope>NUCLEOTIDE SEQUENCE</scope>
    <source>
        <strain evidence="7">HKST-UBA17</strain>
    </source>
</reference>
<feature type="transmembrane region" description="Helical" evidence="5">
    <location>
        <begin position="310"/>
        <end position="327"/>
    </location>
</feature>
<dbReference type="GO" id="GO:0140359">
    <property type="term" value="F:ABC-type transporter activity"/>
    <property type="evidence" value="ECO:0007669"/>
    <property type="project" value="InterPro"/>
</dbReference>
<feature type="transmembrane region" description="Helical" evidence="5">
    <location>
        <begin position="179"/>
        <end position="202"/>
    </location>
</feature>
<evidence type="ECO:0000256" key="4">
    <source>
        <dbReference type="ARBA" id="ARBA00023136"/>
    </source>
</evidence>
<proteinExistence type="predicted"/>
<dbReference type="PANTHER" id="PTHR43471:SF3">
    <property type="entry name" value="ABC TRANSPORTER PERMEASE PROTEIN NATB"/>
    <property type="match status" value="1"/>
</dbReference>
<evidence type="ECO:0000256" key="5">
    <source>
        <dbReference type="SAM" id="Phobius"/>
    </source>
</evidence>
<dbReference type="GO" id="GO:0016020">
    <property type="term" value="C:membrane"/>
    <property type="evidence" value="ECO:0007669"/>
    <property type="project" value="UniProtKB-SubCell"/>
</dbReference>
<comment type="caution">
    <text evidence="7">The sequence shown here is derived from an EMBL/GenBank/DDBJ whole genome shotgun (WGS) entry which is preliminary data.</text>
</comment>